<dbReference type="InterPro" id="IPR040442">
    <property type="entry name" value="Pyrv_kinase-like_dom_sf"/>
</dbReference>
<name>A0A382RAR3_9ZZZZ</name>
<reference evidence="1" key="1">
    <citation type="submission" date="2018-05" db="EMBL/GenBank/DDBJ databases">
        <authorList>
            <person name="Lanie J.A."/>
            <person name="Ng W.-L."/>
            <person name="Kazmierczak K.M."/>
            <person name="Andrzejewski T.M."/>
            <person name="Davidsen T.M."/>
            <person name="Wayne K.J."/>
            <person name="Tettelin H."/>
            <person name="Glass J.I."/>
            <person name="Rusch D."/>
            <person name="Podicherti R."/>
            <person name="Tsui H.-C.T."/>
            <person name="Winkler M.E."/>
        </authorList>
    </citation>
    <scope>NUCLEOTIDE SEQUENCE</scope>
</reference>
<dbReference type="InterPro" id="IPR015813">
    <property type="entry name" value="Pyrv/PenolPyrv_kinase-like_dom"/>
</dbReference>
<dbReference type="EMBL" id="UINC01120364">
    <property type="protein sequence ID" value="SVC94804.1"/>
    <property type="molecule type" value="Genomic_DNA"/>
</dbReference>
<sequence length="63" mass="7140">MNENQILNKIKNKQTAYVVSMQSENLDVIEYAVKLQFDAIHLDAEHGSFSVDSVERICQLAIS</sequence>
<dbReference type="SUPFAM" id="SSF51621">
    <property type="entry name" value="Phosphoenolpyruvate/pyruvate domain"/>
    <property type="match status" value="1"/>
</dbReference>
<dbReference type="GO" id="GO:0003824">
    <property type="term" value="F:catalytic activity"/>
    <property type="evidence" value="ECO:0007669"/>
    <property type="project" value="InterPro"/>
</dbReference>
<evidence type="ECO:0008006" key="2">
    <source>
        <dbReference type="Google" id="ProtNLM"/>
    </source>
</evidence>
<proteinExistence type="predicted"/>
<protein>
    <recommendedName>
        <fullName evidence="2">HpcH/HpaI aldolase/citrate lyase domain-containing protein</fullName>
    </recommendedName>
</protein>
<gene>
    <name evidence="1" type="ORF">METZ01_LOCUS347658</name>
</gene>
<dbReference type="AlphaFoldDB" id="A0A382RAR3"/>
<organism evidence="1">
    <name type="scientific">marine metagenome</name>
    <dbReference type="NCBI Taxonomy" id="408172"/>
    <lineage>
        <taxon>unclassified sequences</taxon>
        <taxon>metagenomes</taxon>
        <taxon>ecological metagenomes</taxon>
    </lineage>
</organism>
<accession>A0A382RAR3</accession>
<evidence type="ECO:0000313" key="1">
    <source>
        <dbReference type="EMBL" id="SVC94804.1"/>
    </source>
</evidence>
<feature type="non-terminal residue" evidence="1">
    <location>
        <position position="63"/>
    </location>
</feature>
<dbReference type="Gene3D" id="3.20.20.60">
    <property type="entry name" value="Phosphoenolpyruvate-binding domains"/>
    <property type="match status" value="1"/>
</dbReference>